<feature type="region of interest" description="Disordered" evidence="1">
    <location>
        <begin position="391"/>
        <end position="411"/>
    </location>
</feature>
<keyword evidence="3" id="KW-0378">Hydrolase</keyword>
<feature type="region of interest" description="Disordered" evidence="1">
    <location>
        <begin position="470"/>
        <end position="491"/>
    </location>
</feature>
<accession>A0AAU7ATD0</accession>
<proteinExistence type="predicted"/>
<dbReference type="Pfam" id="PF04851">
    <property type="entry name" value="ResIII"/>
    <property type="match status" value="1"/>
</dbReference>
<dbReference type="GO" id="GO:0005829">
    <property type="term" value="C:cytosol"/>
    <property type="evidence" value="ECO:0007669"/>
    <property type="project" value="TreeGrafter"/>
</dbReference>
<dbReference type="PROSITE" id="PS51192">
    <property type="entry name" value="HELICASE_ATP_BIND_1"/>
    <property type="match status" value="1"/>
</dbReference>
<dbReference type="SMART" id="SM00487">
    <property type="entry name" value="DEXDc"/>
    <property type="match status" value="1"/>
</dbReference>
<dbReference type="InterPro" id="IPR006935">
    <property type="entry name" value="Helicase/UvrB_N"/>
</dbReference>
<dbReference type="PANTHER" id="PTHR47396:SF2">
    <property type="entry name" value="HELICASE ATP-BINDING DOMAIN-CONTAINING PROTEIN"/>
    <property type="match status" value="1"/>
</dbReference>
<protein>
    <submittedName>
        <fullName evidence="3">DNA helicase</fullName>
    </submittedName>
</protein>
<dbReference type="GO" id="GO:0005524">
    <property type="term" value="F:ATP binding"/>
    <property type="evidence" value="ECO:0007669"/>
    <property type="project" value="InterPro"/>
</dbReference>
<dbReference type="InterPro" id="IPR014001">
    <property type="entry name" value="Helicase_ATP-bd"/>
</dbReference>
<sequence>MNRPAAGSVVPRGWQRRFLTEHAATRSRDFLLVATPGAGKTLAACLAVQDARAAGRAEQVVVVCPTTALRAQWADAADRVGLHLDPRWRNADGAWRAGVDGVVVTYQQVATAPDLFAHHLARPTAVVMDELHHAGDATAWGSALQTAFGEAALRLALSGTPFRSDARAIPFVTYDEDRCCVPDHVYGYADAVLDGACRPLAFRLLDATLRWRADGEETVAAFADPLDPVGDARRLRAAIDPGTPLLGQMLKDADDLLVKARSVVPDAAGLLLADTQQHARDVAAVLRTITGERPTTVLSDDPTAHRKLETFAAATEPRWLVAVSMVSEGVDVPRLTVAAYATVKRTDLFFRQAVGRIVRRRSGDPDDLVAQVFLPADDILTAAAERVEAELRRPTDDDGSRGTFDVEPPTGGGRRVAFEALDAYVEPGGMIVGGVRYDRDEVAAARGLLRELGQSERAIGKVLTFVRGQRLGTPESPPTTLAEPHPPPVPAHRRVQAKRAAVDQLARRWGQLRRAIDPTYDHRHAQARVNSAMGVRARAAASEADLDRGLIFLTTELHKLAATYPDHAAGLNITQSTQGILTRLAAATGEPPGRHQRDQ</sequence>
<organism evidence="3">
    <name type="scientific">Paraconexibacter sp. AEG42_29</name>
    <dbReference type="NCBI Taxonomy" id="2997339"/>
    <lineage>
        <taxon>Bacteria</taxon>
        <taxon>Bacillati</taxon>
        <taxon>Actinomycetota</taxon>
        <taxon>Thermoleophilia</taxon>
        <taxon>Solirubrobacterales</taxon>
        <taxon>Paraconexibacteraceae</taxon>
        <taxon>Paraconexibacter</taxon>
    </lineage>
</organism>
<dbReference type="InterPro" id="IPR050742">
    <property type="entry name" value="Helicase_Restrict-Modif_Enz"/>
</dbReference>
<keyword evidence="3" id="KW-0347">Helicase</keyword>
<keyword evidence="3" id="KW-0067">ATP-binding</keyword>
<dbReference type="EMBL" id="CP114014">
    <property type="protein sequence ID" value="XAY04879.1"/>
    <property type="molecule type" value="Genomic_DNA"/>
</dbReference>
<dbReference type="AlphaFoldDB" id="A0AAU7ATD0"/>
<dbReference type="GO" id="GO:0003677">
    <property type="term" value="F:DNA binding"/>
    <property type="evidence" value="ECO:0007669"/>
    <property type="project" value="InterPro"/>
</dbReference>
<evidence type="ECO:0000313" key="3">
    <source>
        <dbReference type="EMBL" id="XAY04879.1"/>
    </source>
</evidence>
<feature type="compositionally biased region" description="Basic and acidic residues" evidence="1">
    <location>
        <begin position="391"/>
        <end position="400"/>
    </location>
</feature>
<dbReference type="SUPFAM" id="SSF52540">
    <property type="entry name" value="P-loop containing nucleoside triphosphate hydrolases"/>
    <property type="match status" value="1"/>
</dbReference>
<gene>
    <name evidence="3" type="ORF">DSM112329_01717</name>
</gene>
<dbReference type="Gene3D" id="3.40.50.300">
    <property type="entry name" value="P-loop containing nucleotide triphosphate hydrolases"/>
    <property type="match status" value="2"/>
</dbReference>
<keyword evidence="3" id="KW-0547">Nucleotide-binding</keyword>
<dbReference type="RefSeq" id="WP_354701404.1">
    <property type="nucleotide sequence ID" value="NZ_CP114014.1"/>
</dbReference>
<dbReference type="InterPro" id="IPR027417">
    <property type="entry name" value="P-loop_NTPase"/>
</dbReference>
<name>A0AAU7ATD0_9ACTN</name>
<dbReference type="KEGG" id="parq:DSM112329_01717"/>
<dbReference type="PANTHER" id="PTHR47396">
    <property type="entry name" value="TYPE I RESTRICTION ENZYME ECOKI R PROTEIN"/>
    <property type="match status" value="1"/>
</dbReference>
<dbReference type="GO" id="GO:0016787">
    <property type="term" value="F:hydrolase activity"/>
    <property type="evidence" value="ECO:0007669"/>
    <property type="project" value="InterPro"/>
</dbReference>
<dbReference type="GO" id="GO:0004386">
    <property type="term" value="F:helicase activity"/>
    <property type="evidence" value="ECO:0007669"/>
    <property type="project" value="UniProtKB-KW"/>
</dbReference>
<evidence type="ECO:0000256" key="1">
    <source>
        <dbReference type="SAM" id="MobiDB-lite"/>
    </source>
</evidence>
<feature type="domain" description="Helicase ATP-binding" evidence="2">
    <location>
        <begin position="21"/>
        <end position="179"/>
    </location>
</feature>
<evidence type="ECO:0000259" key="2">
    <source>
        <dbReference type="PROSITE" id="PS51192"/>
    </source>
</evidence>
<reference evidence="3" key="1">
    <citation type="submission" date="2022-12" db="EMBL/GenBank/DDBJ databases">
        <title>Paraconexibacter alkalitolerans sp. nov. and Baekduia alba sp. nov., isolated from soil and emended description of the genera Paraconexibacter (Chun et al., 2020) and Baekduia (An et al., 2020).</title>
        <authorList>
            <person name="Vieira S."/>
            <person name="Huber K.J."/>
            <person name="Geppert A."/>
            <person name="Wolf J."/>
            <person name="Neumann-Schaal M."/>
            <person name="Muesken M."/>
            <person name="Overmann J."/>
        </authorList>
    </citation>
    <scope>NUCLEOTIDE SEQUENCE</scope>
    <source>
        <strain evidence="3">AEG42_29</strain>
    </source>
</reference>